<dbReference type="EMBL" id="RRYP01003566">
    <property type="protein sequence ID" value="TNV83681.1"/>
    <property type="molecule type" value="Genomic_DNA"/>
</dbReference>
<evidence type="ECO:0000313" key="12">
    <source>
        <dbReference type="EMBL" id="TNV83681.1"/>
    </source>
</evidence>
<keyword evidence="13" id="KW-1185">Reference proteome</keyword>
<comment type="caution">
    <text evidence="12">The sequence shown here is derived from an EMBL/GenBank/DDBJ whole genome shotgun (WGS) entry which is preliminary data.</text>
</comment>
<dbReference type="InterPro" id="IPR007873">
    <property type="entry name" value="Glycosyltransferase_ALG3"/>
</dbReference>
<feature type="transmembrane region" description="Helical" evidence="11">
    <location>
        <begin position="313"/>
        <end position="332"/>
    </location>
</feature>
<evidence type="ECO:0000256" key="9">
    <source>
        <dbReference type="ARBA" id="ARBA00023136"/>
    </source>
</evidence>
<evidence type="ECO:0000256" key="8">
    <source>
        <dbReference type="ARBA" id="ARBA00022989"/>
    </source>
</evidence>
<dbReference type="AlphaFoldDB" id="A0A8J8P100"/>
<comment type="subcellular location">
    <subcellularLocation>
        <location evidence="1">Endoplasmic reticulum membrane</location>
        <topology evidence="1">Multi-pass membrane protein</topology>
    </subcellularLocation>
</comment>
<name>A0A8J8P100_HALGN</name>
<reference evidence="12" key="1">
    <citation type="submission" date="2019-06" db="EMBL/GenBank/DDBJ databases">
        <authorList>
            <person name="Zheng W."/>
        </authorList>
    </citation>
    <scope>NUCLEOTIDE SEQUENCE</scope>
    <source>
        <strain evidence="12">QDHG01</strain>
    </source>
</reference>
<proteinExistence type="predicted"/>
<dbReference type="EC" id="2.4.1.258" evidence="3"/>
<feature type="transmembrane region" description="Helical" evidence="11">
    <location>
        <begin position="141"/>
        <end position="159"/>
    </location>
</feature>
<dbReference type="Pfam" id="PF05208">
    <property type="entry name" value="ALG3"/>
    <property type="match status" value="1"/>
</dbReference>
<dbReference type="GO" id="GO:0052925">
    <property type="term" value="F:dol-P-Man:Man(5)GlcNAc(2)-PP-Dol alpha-1,3-mannosyltransferase activity"/>
    <property type="evidence" value="ECO:0007669"/>
    <property type="project" value="UniProtKB-EC"/>
</dbReference>
<evidence type="ECO:0000256" key="3">
    <source>
        <dbReference type="ARBA" id="ARBA00011964"/>
    </source>
</evidence>
<comment type="catalytic activity">
    <reaction evidence="10">
        <text>an alpha-D-Man-(1-&gt;2)-alpha-D-Man-(1-&gt;2)-alpha-D-Man-(1-&gt;3)-[alpha-D-Man-(1-&gt;6)]-beta-D-Man-(1-&gt;4)-beta-D-GlcNAc-(1-&gt;4)-alpha-D-GlcNAc-diphospho-di-trans,poly-cis-dolichol + a di-trans,poly-cis-dolichyl beta-D-mannosyl phosphate = an alpha-D-Man-(1-&gt;2)-alpha-D-Man-(1-&gt;2)-alpha-D-Man-(1-&gt;3)-[alpha-D-Man-(1-&gt;3)-alpha-D-Man-(1-&gt;6)]-beta-D-Man-(1-&gt;4)-beta-D-GlcNAc-(1-&gt;4)-alpha-D-GlcNAc-diphospho-di-trans,poly-cis-dolichol + a di-trans,poly-cis-dolichyl phosphate + H(+)</text>
        <dbReference type="Rhea" id="RHEA:29527"/>
        <dbReference type="Rhea" id="RHEA-COMP:19498"/>
        <dbReference type="Rhea" id="RHEA-COMP:19501"/>
        <dbReference type="Rhea" id="RHEA-COMP:19516"/>
        <dbReference type="Rhea" id="RHEA-COMP:19517"/>
        <dbReference type="ChEBI" id="CHEBI:15378"/>
        <dbReference type="ChEBI" id="CHEBI:57683"/>
        <dbReference type="ChEBI" id="CHEBI:58211"/>
        <dbReference type="ChEBI" id="CHEBI:132515"/>
        <dbReference type="ChEBI" id="CHEBI:132516"/>
        <dbReference type="EC" id="2.4.1.258"/>
    </reaction>
    <physiologicalReaction direction="left-to-right" evidence="10">
        <dbReference type="Rhea" id="RHEA:29528"/>
    </physiologicalReaction>
</comment>
<dbReference type="OrthoDB" id="312352at2759"/>
<evidence type="ECO:0000256" key="4">
    <source>
        <dbReference type="ARBA" id="ARBA00022676"/>
    </source>
</evidence>
<feature type="transmembrane region" description="Helical" evidence="11">
    <location>
        <begin position="344"/>
        <end position="366"/>
    </location>
</feature>
<evidence type="ECO:0000256" key="1">
    <source>
        <dbReference type="ARBA" id="ARBA00004477"/>
    </source>
</evidence>
<feature type="transmembrane region" description="Helical" evidence="11">
    <location>
        <begin position="262"/>
        <end position="280"/>
    </location>
</feature>
<feature type="transmembrane region" description="Helical" evidence="11">
    <location>
        <begin position="12"/>
        <end position="30"/>
    </location>
</feature>
<keyword evidence="7" id="KW-0256">Endoplasmic reticulum</keyword>
<dbReference type="PANTHER" id="PTHR12646">
    <property type="entry name" value="NOT56 - RELATED"/>
    <property type="match status" value="1"/>
</dbReference>
<keyword evidence="6 11" id="KW-0812">Transmembrane</keyword>
<dbReference type="PANTHER" id="PTHR12646:SF0">
    <property type="entry name" value="DOL-P-MAN:MAN(5)GLCNAC(2)-PP-DOL ALPHA-1,3-MANNOSYLTRANSFERASE"/>
    <property type="match status" value="1"/>
</dbReference>
<keyword evidence="5" id="KW-0808">Transferase</keyword>
<comment type="pathway">
    <text evidence="2">Protein modification; protein glycosylation.</text>
</comment>
<evidence type="ECO:0000256" key="7">
    <source>
        <dbReference type="ARBA" id="ARBA00022824"/>
    </source>
</evidence>
<organism evidence="12 13">
    <name type="scientific">Halteria grandinella</name>
    <dbReference type="NCBI Taxonomy" id="5974"/>
    <lineage>
        <taxon>Eukaryota</taxon>
        <taxon>Sar</taxon>
        <taxon>Alveolata</taxon>
        <taxon>Ciliophora</taxon>
        <taxon>Intramacronucleata</taxon>
        <taxon>Spirotrichea</taxon>
        <taxon>Stichotrichia</taxon>
        <taxon>Sporadotrichida</taxon>
        <taxon>Halteriidae</taxon>
        <taxon>Halteria</taxon>
    </lineage>
</organism>
<evidence type="ECO:0000256" key="11">
    <source>
        <dbReference type="SAM" id="Phobius"/>
    </source>
</evidence>
<feature type="transmembrane region" description="Helical" evidence="11">
    <location>
        <begin position="378"/>
        <end position="399"/>
    </location>
</feature>
<feature type="transmembrane region" description="Helical" evidence="11">
    <location>
        <begin position="205"/>
        <end position="225"/>
    </location>
</feature>
<keyword evidence="9 11" id="KW-0472">Membrane</keyword>
<sequence length="423" mass="49069">MESFISSHIAKIVLALEVVLGGLILKFVPYTEIDWVAYMQQVETFLSGDLNYYNYKGDTGPCVYGGGYLYVFSLLYKLTDNGKNIFKAQVIFYVLYLFETWVVMQIYLLAIKRDKKDRRLTMHECFYFLLLAASRRLHSIFMLRCFNDCFAVAFTYLSIWCLMKNKVFPCLVLFSIGISIKMSALLYLPALLMNLNFHFGIVKTLGCLVLLVIMQLVIGLEWILAYPQAYFGKAFEFDRVFFFIWSVNWQFLGEETATGKDFAKLLILVHLSLLLVFLFFKWTSIARGLGNWINQLRLNDLFIPKSRSLHPRYVALSMFTCNLIGILCARSLHYQFYSWYYQTLPLILLYIRGIPFAFKIMIIGVIEVCWNLFPPRDHVYASVALFACHVILVLSSLVLSKYPNSPYLETAKQPTPSKLKKVQ</sequence>
<evidence type="ECO:0000256" key="5">
    <source>
        <dbReference type="ARBA" id="ARBA00022679"/>
    </source>
</evidence>
<evidence type="ECO:0000313" key="13">
    <source>
        <dbReference type="Proteomes" id="UP000785679"/>
    </source>
</evidence>
<feature type="transmembrane region" description="Helical" evidence="11">
    <location>
        <begin position="171"/>
        <end position="193"/>
    </location>
</feature>
<gene>
    <name evidence="12" type="ORF">FGO68_gene1109</name>
</gene>
<evidence type="ECO:0000256" key="6">
    <source>
        <dbReference type="ARBA" id="ARBA00022692"/>
    </source>
</evidence>
<dbReference type="Proteomes" id="UP000785679">
    <property type="component" value="Unassembled WGS sequence"/>
</dbReference>
<dbReference type="GO" id="GO:0005789">
    <property type="term" value="C:endoplasmic reticulum membrane"/>
    <property type="evidence" value="ECO:0007669"/>
    <property type="project" value="UniProtKB-SubCell"/>
</dbReference>
<feature type="transmembrane region" description="Helical" evidence="11">
    <location>
        <begin position="90"/>
        <end position="110"/>
    </location>
</feature>
<keyword evidence="8 11" id="KW-1133">Transmembrane helix</keyword>
<evidence type="ECO:0000256" key="10">
    <source>
        <dbReference type="ARBA" id="ARBA00049506"/>
    </source>
</evidence>
<keyword evidence="4" id="KW-0328">Glycosyltransferase</keyword>
<evidence type="ECO:0000256" key="2">
    <source>
        <dbReference type="ARBA" id="ARBA00004922"/>
    </source>
</evidence>
<protein>
    <recommendedName>
        <fullName evidence="3">dolichyl-P-Man:Man5GlcNAc2-PP-dolichol alpha-1,3-mannosyltransferase</fullName>
        <ecNumber evidence="3">2.4.1.258</ecNumber>
    </recommendedName>
</protein>
<accession>A0A8J8P100</accession>